<feature type="transmembrane region" description="Helical" evidence="6">
    <location>
        <begin position="67"/>
        <end position="93"/>
    </location>
</feature>
<feature type="transmembrane region" description="Helical" evidence="6">
    <location>
        <begin position="37"/>
        <end position="55"/>
    </location>
</feature>
<evidence type="ECO:0000259" key="7">
    <source>
        <dbReference type="Pfam" id="PF00892"/>
    </source>
</evidence>
<evidence type="ECO:0000256" key="1">
    <source>
        <dbReference type="ARBA" id="ARBA00004651"/>
    </source>
</evidence>
<feature type="domain" description="EamA" evidence="7">
    <location>
        <begin position="4"/>
        <end position="140"/>
    </location>
</feature>
<proteinExistence type="predicted"/>
<dbReference type="Proteomes" id="UP001496674">
    <property type="component" value="Chromosome"/>
</dbReference>
<comment type="subcellular location">
    <subcellularLocation>
        <location evidence="1">Cell membrane</location>
        <topology evidence="1">Multi-pass membrane protein</topology>
    </subcellularLocation>
</comment>
<dbReference type="InterPro" id="IPR000620">
    <property type="entry name" value="EamA_dom"/>
</dbReference>
<accession>A0ABM8IEF2</accession>
<evidence type="ECO:0000256" key="3">
    <source>
        <dbReference type="ARBA" id="ARBA00022692"/>
    </source>
</evidence>
<feature type="transmembrane region" description="Helical" evidence="6">
    <location>
        <begin position="239"/>
        <end position="258"/>
    </location>
</feature>
<feature type="transmembrane region" description="Helical" evidence="6">
    <location>
        <begin position="202"/>
        <end position="219"/>
    </location>
</feature>
<protein>
    <recommendedName>
        <fullName evidence="7">EamA domain-containing protein</fullName>
    </recommendedName>
</protein>
<dbReference type="RefSeq" id="WP_353333854.1">
    <property type="nucleotide sequence ID" value="NZ_AP028055.1"/>
</dbReference>
<keyword evidence="9" id="KW-1185">Reference proteome</keyword>
<feature type="domain" description="EamA" evidence="7">
    <location>
        <begin position="156"/>
        <end position="308"/>
    </location>
</feature>
<keyword evidence="3 6" id="KW-0812">Transmembrane</keyword>
<dbReference type="EMBL" id="AP028055">
    <property type="protein sequence ID" value="BEG98702.1"/>
    <property type="molecule type" value="Genomic_DNA"/>
</dbReference>
<dbReference type="Gene3D" id="1.10.3730.20">
    <property type="match status" value="1"/>
</dbReference>
<dbReference type="SUPFAM" id="SSF103481">
    <property type="entry name" value="Multidrug resistance efflux transporter EmrE"/>
    <property type="match status" value="2"/>
</dbReference>
<dbReference type="PANTHER" id="PTHR32322:SF18">
    <property type="entry name" value="S-ADENOSYLMETHIONINE_S-ADENOSYLHOMOCYSTEINE TRANSPORTER"/>
    <property type="match status" value="1"/>
</dbReference>
<sequence length="309" mass="33391">MQYFGEVLSLSVAISWTATALFAEVACKRIGSLQLNIIRMVLSLLMLGATLWWFTGAPYPRYADLNTWLWLSLSGFVGYVLGDFCLFNSYVLIGSRFGQLFMTLAPLAAAISGWIILGENLSLNALVGMVVTLTGIGLSVLGKGTKHKIGLKLPLKGVLFGIGAGVGQGVGLVLSKVGMNYYKMAVPANVIDFSNLMPFASTYIRAITGTLGYLTVMWYRKQFHTIPRVIHDGKGMNAALWATIFGPFVGVSLSLMAVQHTEAGIASTLMALTPIFIIIPSHLLFKQKITLKEIVGAIISVIGVSLFFI</sequence>
<dbReference type="InterPro" id="IPR037185">
    <property type="entry name" value="EmrE-like"/>
</dbReference>
<evidence type="ECO:0000256" key="5">
    <source>
        <dbReference type="ARBA" id="ARBA00023136"/>
    </source>
</evidence>
<name>A0ABM8IEF2_9BACE</name>
<keyword evidence="4 6" id="KW-1133">Transmembrane helix</keyword>
<dbReference type="Pfam" id="PF00892">
    <property type="entry name" value="EamA"/>
    <property type="match status" value="2"/>
</dbReference>
<feature type="transmembrane region" description="Helical" evidence="6">
    <location>
        <begin position="153"/>
        <end position="174"/>
    </location>
</feature>
<gene>
    <name evidence="8" type="ORF">BSYN_09670</name>
</gene>
<keyword evidence="5 6" id="KW-0472">Membrane</keyword>
<feature type="transmembrane region" description="Helical" evidence="6">
    <location>
        <begin position="264"/>
        <end position="284"/>
    </location>
</feature>
<evidence type="ECO:0000256" key="2">
    <source>
        <dbReference type="ARBA" id="ARBA00022475"/>
    </source>
</evidence>
<organism evidence="8 9">
    <name type="scientific">Bacteroides sedimenti</name>
    <dbReference type="NCBI Taxonomy" id="2136147"/>
    <lineage>
        <taxon>Bacteria</taxon>
        <taxon>Pseudomonadati</taxon>
        <taxon>Bacteroidota</taxon>
        <taxon>Bacteroidia</taxon>
        <taxon>Bacteroidales</taxon>
        <taxon>Bacteroidaceae</taxon>
        <taxon>Bacteroides</taxon>
    </lineage>
</organism>
<feature type="transmembrane region" description="Helical" evidence="6">
    <location>
        <begin position="123"/>
        <end position="141"/>
    </location>
</feature>
<evidence type="ECO:0000256" key="6">
    <source>
        <dbReference type="SAM" id="Phobius"/>
    </source>
</evidence>
<dbReference type="InterPro" id="IPR050638">
    <property type="entry name" value="AA-Vitamin_Transporters"/>
</dbReference>
<evidence type="ECO:0000313" key="8">
    <source>
        <dbReference type="EMBL" id="BEG98702.1"/>
    </source>
</evidence>
<dbReference type="PANTHER" id="PTHR32322">
    <property type="entry name" value="INNER MEMBRANE TRANSPORTER"/>
    <property type="match status" value="1"/>
</dbReference>
<feature type="transmembrane region" description="Helical" evidence="6">
    <location>
        <begin position="100"/>
        <end position="117"/>
    </location>
</feature>
<feature type="transmembrane region" description="Helical" evidence="6">
    <location>
        <begin position="6"/>
        <end position="25"/>
    </location>
</feature>
<evidence type="ECO:0000313" key="9">
    <source>
        <dbReference type="Proteomes" id="UP001496674"/>
    </source>
</evidence>
<evidence type="ECO:0000256" key="4">
    <source>
        <dbReference type="ARBA" id="ARBA00022989"/>
    </source>
</evidence>
<keyword evidence="2" id="KW-1003">Cell membrane</keyword>
<reference evidence="8 9" key="1">
    <citation type="submission" date="2023-04" db="EMBL/GenBank/DDBJ databases">
        <title>Draft genome sequence of acteroides sedimenti strain YN3PY1.</title>
        <authorList>
            <person name="Yoshida N."/>
        </authorList>
    </citation>
    <scope>NUCLEOTIDE SEQUENCE [LARGE SCALE GENOMIC DNA]</scope>
    <source>
        <strain evidence="8 9">YN3PY1</strain>
    </source>
</reference>